<dbReference type="Proteomes" id="UP000518752">
    <property type="component" value="Unassembled WGS sequence"/>
</dbReference>
<dbReference type="EMBL" id="JAACJN010000092">
    <property type="protein sequence ID" value="KAF5376152.1"/>
    <property type="molecule type" value="Genomic_DNA"/>
</dbReference>
<dbReference type="InterPro" id="IPR008971">
    <property type="entry name" value="HSP40/DnaJ_pept-bd"/>
</dbReference>
<dbReference type="Gene3D" id="1.10.287.110">
    <property type="entry name" value="DnaJ domain"/>
    <property type="match status" value="1"/>
</dbReference>
<dbReference type="CDD" id="cd10747">
    <property type="entry name" value="DnaJ_C"/>
    <property type="match status" value="1"/>
</dbReference>
<name>A0A8H5H3N6_9AGAR</name>
<dbReference type="GO" id="GO:0051082">
    <property type="term" value="F:unfolded protein binding"/>
    <property type="evidence" value="ECO:0007669"/>
    <property type="project" value="InterPro"/>
</dbReference>
<proteinExistence type="predicted"/>
<dbReference type="SUPFAM" id="SSF46565">
    <property type="entry name" value="Chaperone J-domain"/>
    <property type="match status" value="1"/>
</dbReference>
<dbReference type="GO" id="GO:0006413">
    <property type="term" value="P:translational initiation"/>
    <property type="evidence" value="ECO:0007669"/>
    <property type="project" value="TreeGrafter"/>
</dbReference>
<evidence type="ECO:0000256" key="3">
    <source>
        <dbReference type="SAM" id="SignalP"/>
    </source>
</evidence>
<keyword evidence="1" id="KW-0143">Chaperone</keyword>
<dbReference type="GO" id="GO:0051087">
    <property type="term" value="F:protein-folding chaperone binding"/>
    <property type="evidence" value="ECO:0007669"/>
    <property type="project" value="TreeGrafter"/>
</dbReference>
<keyword evidence="3" id="KW-0732">Signal</keyword>
<feature type="domain" description="Chaperone DnaJ C-terminal" evidence="4">
    <location>
        <begin position="245"/>
        <end position="407"/>
    </location>
</feature>
<feature type="region of interest" description="Disordered" evidence="2">
    <location>
        <begin position="65"/>
        <end position="145"/>
    </location>
</feature>
<protein>
    <recommendedName>
        <fullName evidence="4">Chaperone DnaJ C-terminal domain-containing protein</fullName>
    </recommendedName>
</protein>
<feature type="region of interest" description="Disordered" evidence="2">
    <location>
        <begin position="157"/>
        <end position="234"/>
    </location>
</feature>
<dbReference type="InterPro" id="IPR001623">
    <property type="entry name" value="DnaJ_domain"/>
</dbReference>
<evidence type="ECO:0000256" key="2">
    <source>
        <dbReference type="SAM" id="MobiDB-lite"/>
    </source>
</evidence>
<dbReference type="AlphaFoldDB" id="A0A8H5H3N6"/>
<evidence type="ECO:0000313" key="5">
    <source>
        <dbReference type="EMBL" id="KAF5376152.1"/>
    </source>
</evidence>
<accession>A0A8H5H3N6</accession>
<evidence type="ECO:0000313" key="6">
    <source>
        <dbReference type="Proteomes" id="UP000518752"/>
    </source>
</evidence>
<dbReference type="InterPro" id="IPR051339">
    <property type="entry name" value="DnaJ_subfamily_B"/>
</dbReference>
<dbReference type="InterPro" id="IPR036869">
    <property type="entry name" value="J_dom_sf"/>
</dbReference>
<organism evidence="5 6">
    <name type="scientific">Collybiopsis confluens</name>
    <dbReference type="NCBI Taxonomy" id="2823264"/>
    <lineage>
        <taxon>Eukaryota</taxon>
        <taxon>Fungi</taxon>
        <taxon>Dikarya</taxon>
        <taxon>Basidiomycota</taxon>
        <taxon>Agaricomycotina</taxon>
        <taxon>Agaricomycetes</taxon>
        <taxon>Agaricomycetidae</taxon>
        <taxon>Agaricales</taxon>
        <taxon>Marasmiineae</taxon>
        <taxon>Omphalotaceae</taxon>
        <taxon>Collybiopsis</taxon>
    </lineage>
</organism>
<reference evidence="5 6" key="1">
    <citation type="journal article" date="2020" name="ISME J.">
        <title>Uncovering the hidden diversity of litter-decomposition mechanisms in mushroom-forming fungi.</title>
        <authorList>
            <person name="Floudas D."/>
            <person name="Bentzer J."/>
            <person name="Ahren D."/>
            <person name="Johansson T."/>
            <person name="Persson P."/>
            <person name="Tunlid A."/>
        </authorList>
    </citation>
    <scope>NUCLEOTIDE SEQUENCE [LARGE SCALE GENOMIC DNA]</scope>
    <source>
        <strain evidence="5 6">CBS 406.79</strain>
    </source>
</reference>
<feature type="signal peptide" evidence="3">
    <location>
        <begin position="1"/>
        <end position="23"/>
    </location>
</feature>
<dbReference type="Pfam" id="PF01556">
    <property type="entry name" value="DnaJ_C"/>
    <property type="match status" value="1"/>
</dbReference>
<dbReference type="InterPro" id="IPR002939">
    <property type="entry name" value="DnaJ_C"/>
</dbReference>
<dbReference type="OrthoDB" id="10250354at2759"/>
<dbReference type="CDD" id="cd06257">
    <property type="entry name" value="DnaJ"/>
    <property type="match status" value="1"/>
</dbReference>
<feature type="compositionally biased region" description="Polar residues" evidence="2">
    <location>
        <begin position="110"/>
        <end position="128"/>
    </location>
</feature>
<dbReference type="PANTHER" id="PTHR24078:SF553">
    <property type="entry name" value="DNAJ HOMOLOG SUBFAMILY B MEMBER 5"/>
    <property type="match status" value="1"/>
</dbReference>
<feature type="chain" id="PRO_5034670657" description="Chaperone DnaJ C-terminal domain-containing protein" evidence="3">
    <location>
        <begin position="24"/>
        <end position="424"/>
    </location>
</feature>
<gene>
    <name evidence="5" type="ORF">D9757_009323</name>
</gene>
<comment type="caution">
    <text evidence="5">The sequence shown here is derived from an EMBL/GenBank/DDBJ whole genome shotgun (WGS) entry which is preliminary data.</text>
</comment>
<dbReference type="GO" id="GO:0006457">
    <property type="term" value="P:protein folding"/>
    <property type="evidence" value="ECO:0007669"/>
    <property type="project" value="InterPro"/>
</dbReference>
<sequence length="424" mass="47164">MIFDIGIIPLVLIGSASVLQALAWHPDRHTDDKNHATARFVEINNAYRIIMRERHFELANVSVHDLNPSRPSLHTRRSSEHKMPGTPRTSTFGTLSSSSRQSSFESVPSTPSCSRFSVPYSSTSSDTLPSTAPASSHPHPRVIPPQSITNVLESHHFRRTSTDSPIFPGRFTDSPLGTKSPSLPRPARRSTDGSSFSDNFPMKRNVSFRNTTSPSEHSHPPPPPPRAAYNPPVASIGLGTSKEWKYSLTLTLEELFAGRIFPIRITRHLLSGQRMNVVLDVDVPPGCQPETEIIFRGVGHERGPGRFQDIVFVVQQAHHDRFIRSQNDLLIDVKVLWTESLQNQDGRLCFPGIDGQLLSIRIPRPTSSIRGALIGSQTVQGAGMPIWLGDKVVGRGNLSIRWEVQIPHVSRWESIRSTFGFARR</sequence>
<dbReference type="PANTHER" id="PTHR24078">
    <property type="entry name" value="DNAJ HOMOLOG SUBFAMILY C MEMBER"/>
    <property type="match status" value="1"/>
</dbReference>
<evidence type="ECO:0000256" key="1">
    <source>
        <dbReference type="ARBA" id="ARBA00023186"/>
    </source>
</evidence>
<dbReference type="SUPFAM" id="SSF49493">
    <property type="entry name" value="HSP40/DnaJ peptide-binding domain"/>
    <property type="match status" value="1"/>
</dbReference>
<dbReference type="GO" id="GO:0005829">
    <property type="term" value="C:cytosol"/>
    <property type="evidence" value="ECO:0007669"/>
    <property type="project" value="TreeGrafter"/>
</dbReference>
<feature type="compositionally biased region" description="Low complexity" evidence="2">
    <location>
        <begin position="96"/>
        <end position="109"/>
    </location>
</feature>
<keyword evidence="6" id="KW-1185">Reference proteome</keyword>
<dbReference type="Gene3D" id="2.60.260.20">
    <property type="entry name" value="Urease metallochaperone UreE, N-terminal domain"/>
    <property type="match status" value="2"/>
</dbReference>
<evidence type="ECO:0000259" key="4">
    <source>
        <dbReference type="Pfam" id="PF01556"/>
    </source>
</evidence>